<protein>
    <submittedName>
        <fullName evidence="2">Uncharacterized protein</fullName>
    </submittedName>
</protein>
<dbReference type="EMBL" id="BAAAQW010000003">
    <property type="protein sequence ID" value="GAA2198844.1"/>
    <property type="molecule type" value="Genomic_DNA"/>
</dbReference>
<sequence length="92" mass="9444">MKSSGILAARTSTAEAPGAVGSRSGSGVGDWSAGSMGPIILSECRESKIAFPAPRPPSGGRASLSRAPDWHAAQISGRLDELFKRSFVSRSG</sequence>
<evidence type="ECO:0000313" key="2">
    <source>
        <dbReference type="EMBL" id="GAA2198844.1"/>
    </source>
</evidence>
<feature type="region of interest" description="Disordered" evidence="1">
    <location>
        <begin position="1"/>
        <end position="31"/>
    </location>
</feature>
<proteinExistence type="predicted"/>
<comment type="caution">
    <text evidence="2">The sequence shown here is derived from an EMBL/GenBank/DDBJ whole genome shotgun (WGS) entry which is preliminary data.</text>
</comment>
<reference evidence="2 3" key="1">
    <citation type="journal article" date="2019" name="Int. J. Syst. Evol. Microbiol.">
        <title>The Global Catalogue of Microorganisms (GCM) 10K type strain sequencing project: providing services to taxonomists for standard genome sequencing and annotation.</title>
        <authorList>
            <consortium name="The Broad Institute Genomics Platform"/>
            <consortium name="The Broad Institute Genome Sequencing Center for Infectious Disease"/>
            <person name="Wu L."/>
            <person name="Ma J."/>
        </authorList>
    </citation>
    <scope>NUCLEOTIDE SEQUENCE [LARGE SCALE GENOMIC DNA]</scope>
    <source>
        <strain evidence="2 3">JCM 16034</strain>
    </source>
</reference>
<name>A0ABN3BQD3_9MICC</name>
<gene>
    <name evidence="2" type="ORF">GCM10009849_13100</name>
</gene>
<dbReference type="Proteomes" id="UP001500432">
    <property type="component" value="Unassembled WGS sequence"/>
</dbReference>
<organism evidence="2 3">
    <name type="scientific">Sinomonas flava</name>
    <dbReference type="NCBI Taxonomy" id="496857"/>
    <lineage>
        <taxon>Bacteria</taxon>
        <taxon>Bacillati</taxon>
        <taxon>Actinomycetota</taxon>
        <taxon>Actinomycetes</taxon>
        <taxon>Micrococcales</taxon>
        <taxon>Micrococcaceae</taxon>
        <taxon>Sinomonas</taxon>
    </lineage>
</organism>
<accession>A0ABN3BQD3</accession>
<evidence type="ECO:0000313" key="3">
    <source>
        <dbReference type="Proteomes" id="UP001500432"/>
    </source>
</evidence>
<keyword evidence="3" id="KW-1185">Reference proteome</keyword>
<evidence type="ECO:0000256" key="1">
    <source>
        <dbReference type="SAM" id="MobiDB-lite"/>
    </source>
</evidence>